<dbReference type="Gene3D" id="1.10.10.10">
    <property type="entry name" value="Winged helix-like DNA-binding domain superfamily/Winged helix DNA-binding domain"/>
    <property type="match status" value="1"/>
</dbReference>
<sequence>MEWCAVDAESREWLAQLNGHGNARTDAIRRLHELLVRVGRREVHRRGTRINGAELEDIVQQAASDATIAILRKLTAFRGDSRFTTWASRFVILEAASKIGRHHWRHPRPHLAHEDWEQIPERPGGEPSGQAEAADLWEAICHAVDTKLTDRQRRVFVGIVFEQIPADTLGSRLGMSRNALYKTVFDARRKIRAHLVDREYLPCG</sequence>
<keyword evidence="2" id="KW-1185">Reference proteome</keyword>
<dbReference type="eggNOG" id="COG1595">
    <property type="taxonomic scope" value="Bacteria"/>
</dbReference>
<dbReference type="KEGG" id="mva:Mvan_1605"/>
<dbReference type="SUPFAM" id="SSF88659">
    <property type="entry name" value="Sigma3 and sigma4 domains of RNA polymerase sigma factors"/>
    <property type="match status" value="1"/>
</dbReference>
<dbReference type="Gene3D" id="1.10.1740.10">
    <property type="match status" value="1"/>
</dbReference>
<dbReference type="HOGENOM" id="CLU_110231_0_0_11"/>
<reference evidence="1" key="1">
    <citation type="submission" date="2006-12" db="EMBL/GenBank/DDBJ databases">
        <title>Complete sequence of Mycobacterium vanbaalenii PYR-1.</title>
        <authorList>
            <consortium name="US DOE Joint Genome Institute"/>
            <person name="Copeland A."/>
            <person name="Lucas S."/>
            <person name="Lapidus A."/>
            <person name="Barry K."/>
            <person name="Detter J.C."/>
            <person name="Glavina del Rio T."/>
            <person name="Hammon N."/>
            <person name="Israni S."/>
            <person name="Dalin E."/>
            <person name="Tice H."/>
            <person name="Pitluck S."/>
            <person name="Singan V."/>
            <person name="Schmutz J."/>
            <person name="Larimer F."/>
            <person name="Land M."/>
            <person name="Hauser L."/>
            <person name="Kyrpides N."/>
            <person name="Anderson I.J."/>
            <person name="Miller C."/>
            <person name="Richardson P."/>
        </authorList>
    </citation>
    <scope>NUCLEOTIDE SEQUENCE [LARGE SCALE GENOMIC DNA]</scope>
    <source>
        <strain evidence="1">PYR-1</strain>
    </source>
</reference>
<name>A1T5I4_MYCVP</name>
<dbReference type="AlphaFoldDB" id="A1T5I4"/>
<dbReference type="InterPro" id="IPR013324">
    <property type="entry name" value="RNA_pol_sigma_r3/r4-like"/>
</dbReference>
<dbReference type="NCBIfam" id="TIGR02937">
    <property type="entry name" value="sigma70-ECF"/>
    <property type="match status" value="1"/>
</dbReference>
<protein>
    <submittedName>
        <fullName evidence="1">RNA polymerase, sigma-24 subunit, ECF subfamily</fullName>
    </submittedName>
</protein>
<dbReference type="RefSeq" id="WP_011778859.1">
    <property type="nucleotide sequence ID" value="NC_008726.1"/>
</dbReference>
<dbReference type="Proteomes" id="UP000009159">
    <property type="component" value="Chromosome"/>
</dbReference>
<dbReference type="GO" id="GO:0003700">
    <property type="term" value="F:DNA-binding transcription factor activity"/>
    <property type="evidence" value="ECO:0007669"/>
    <property type="project" value="InterPro"/>
</dbReference>
<evidence type="ECO:0000313" key="1">
    <source>
        <dbReference type="EMBL" id="ABM12434.1"/>
    </source>
</evidence>
<dbReference type="SUPFAM" id="SSF88946">
    <property type="entry name" value="Sigma2 domain of RNA polymerase sigma factors"/>
    <property type="match status" value="1"/>
</dbReference>
<evidence type="ECO:0000313" key="2">
    <source>
        <dbReference type="Proteomes" id="UP000009159"/>
    </source>
</evidence>
<dbReference type="EMBL" id="CP000511">
    <property type="protein sequence ID" value="ABM12434.1"/>
    <property type="molecule type" value="Genomic_DNA"/>
</dbReference>
<dbReference type="GO" id="GO:0006352">
    <property type="term" value="P:DNA-templated transcription initiation"/>
    <property type="evidence" value="ECO:0007669"/>
    <property type="project" value="InterPro"/>
</dbReference>
<organism evidence="1 2">
    <name type="scientific">Mycolicibacterium vanbaalenii (strain DSM 7251 / JCM 13017 / BCRC 16820 / KCTC 9966 / NRRL B-24157 / PYR-1)</name>
    <name type="common">Mycobacterium vanbaalenii</name>
    <dbReference type="NCBI Taxonomy" id="350058"/>
    <lineage>
        <taxon>Bacteria</taxon>
        <taxon>Bacillati</taxon>
        <taxon>Actinomycetota</taxon>
        <taxon>Actinomycetes</taxon>
        <taxon>Mycobacteriales</taxon>
        <taxon>Mycobacteriaceae</taxon>
        <taxon>Mycolicibacterium</taxon>
    </lineage>
</organism>
<dbReference type="InterPro" id="IPR036388">
    <property type="entry name" value="WH-like_DNA-bd_sf"/>
</dbReference>
<dbReference type="InterPro" id="IPR013325">
    <property type="entry name" value="RNA_pol_sigma_r2"/>
</dbReference>
<accession>A1T5I4</accession>
<proteinExistence type="predicted"/>
<gene>
    <name evidence="1" type="ordered locus">Mvan_1605</name>
</gene>
<dbReference type="STRING" id="350058.Mvan_1605"/>
<dbReference type="InterPro" id="IPR014284">
    <property type="entry name" value="RNA_pol_sigma-70_dom"/>
</dbReference>